<gene>
    <name evidence="1" type="ORF">JZ751_024529</name>
</gene>
<evidence type="ECO:0000313" key="2">
    <source>
        <dbReference type="Proteomes" id="UP000824540"/>
    </source>
</evidence>
<proteinExistence type="predicted"/>
<reference evidence="1" key="1">
    <citation type="thesis" date="2021" institute="BYU ScholarsArchive" country="Provo, UT, USA">
        <title>Applications of and Algorithms for Genome Assembly and Genomic Analyses with an Emphasis on Marine Teleosts.</title>
        <authorList>
            <person name="Pickett B.D."/>
        </authorList>
    </citation>
    <scope>NUCLEOTIDE SEQUENCE</scope>
    <source>
        <strain evidence="1">HI-2016</strain>
    </source>
</reference>
<accession>A0A8T2PEW0</accession>
<dbReference type="EMBL" id="JAFBMS010000007">
    <property type="protein sequence ID" value="KAG9350640.1"/>
    <property type="molecule type" value="Genomic_DNA"/>
</dbReference>
<name>A0A8T2PEW0_9TELE</name>
<dbReference type="AlphaFoldDB" id="A0A8T2PEW0"/>
<protein>
    <submittedName>
        <fullName evidence="1">Uncharacterized protein</fullName>
    </submittedName>
</protein>
<organism evidence="1 2">
    <name type="scientific">Albula glossodonta</name>
    <name type="common">roundjaw bonefish</name>
    <dbReference type="NCBI Taxonomy" id="121402"/>
    <lineage>
        <taxon>Eukaryota</taxon>
        <taxon>Metazoa</taxon>
        <taxon>Chordata</taxon>
        <taxon>Craniata</taxon>
        <taxon>Vertebrata</taxon>
        <taxon>Euteleostomi</taxon>
        <taxon>Actinopterygii</taxon>
        <taxon>Neopterygii</taxon>
        <taxon>Teleostei</taxon>
        <taxon>Albuliformes</taxon>
        <taxon>Albulidae</taxon>
        <taxon>Albula</taxon>
    </lineage>
</organism>
<dbReference type="Proteomes" id="UP000824540">
    <property type="component" value="Unassembled WGS sequence"/>
</dbReference>
<evidence type="ECO:0000313" key="1">
    <source>
        <dbReference type="EMBL" id="KAG9350640.1"/>
    </source>
</evidence>
<keyword evidence="2" id="KW-1185">Reference proteome</keyword>
<sequence length="307" mass="33486">MCTDFQTHLARLEDVTVEHDQCLYDACLVGIVHQSSSSGPFPTAPPSGPLACRLSLARPIRLWYSRKGMIGSGDALRVNCLGEVSAKQLQPALQLLVPTLDGQSLQALLMAGQEALSGERRTMGGQPQDSLCSKEATFPSFSSKSSLDDIVPVELVFNVSGVLLPRVVQLAALTQGLVVDRQGHCLHVHDLVIGYGGLRKWSQEKEDMRSYIISSKGEAFAIKRGCGAKQRDKSNITSYFHIRLLMCLTGRPMVSAEGLAVQRACSLLHPHALLPVLLQSQGVYGEEGHVRLWRQRGQKAHQINLGL</sequence>
<comment type="caution">
    <text evidence="1">The sequence shown here is derived from an EMBL/GenBank/DDBJ whole genome shotgun (WGS) entry which is preliminary data.</text>
</comment>